<dbReference type="RefSeq" id="WP_307233328.1">
    <property type="nucleotide sequence ID" value="NZ_JAUSTT010000046.1"/>
</dbReference>
<dbReference type="Proteomes" id="UP001223586">
    <property type="component" value="Unassembled WGS sequence"/>
</dbReference>
<dbReference type="EMBL" id="JAUSTT010000046">
    <property type="protein sequence ID" value="MDQ0178472.1"/>
    <property type="molecule type" value="Genomic_DNA"/>
</dbReference>
<comment type="caution">
    <text evidence="1">The sequence shown here is derived from an EMBL/GenBank/DDBJ whole genome shotgun (WGS) entry which is preliminary data.</text>
</comment>
<keyword evidence="2" id="KW-1185">Reference proteome</keyword>
<protein>
    <submittedName>
        <fullName evidence="1">Uncharacterized protein</fullName>
    </submittedName>
</protein>
<evidence type="ECO:0000313" key="1">
    <source>
        <dbReference type="EMBL" id="MDQ0178472.1"/>
    </source>
</evidence>
<accession>A0ABT9X032</accession>
<organism evidence="1 2">
    <name type="scientific">Bacillus chungangensis</name>
    <dbReference type="NCBI Taxonomy" id="587633"/>
    <lineage>
        <taxon>Bacteria</taxon>
        <taxon>Bacillati</taxon>
        <taxon>Bacillota</taxon>
        <taxon>Bacilli</taxon>
        <taxon>Bacillales</taxon>
        <taxon>Bacillaceae</taxon>
        <taxon>Bacillus</taxon>
    </lineage>
</organism>
<evidence type="ECO:0000313" key="2">
    <source>
        <dbReference type="Proteomes" id="UP001223586"/>
    </source>
</evidence>
<sequence length="98" mass="11411">MTTSNYVGKDIYGEYTNDDLIAVVIRNDERRITDIEKVTRFIFGLSEPPNRTEPAVNWATIKEKKNSINKLSKALNKKIAKFLNFMKVSLQERKFEVK</sequence>
<name>A0ABT9X032_9BACI</name>
<reference evidence="1 2" key="1">
    <citation type="submission" date="2023-07" db="EMBL/GenBank/DDBJ databases">
        <title>Genomic Encyclopedia of Type Strains, Phase IV (KMG-IV): sequencing the most valuable type-strain genomes for metagenomic binning, comparative biology and taxonomic classification.</title>
        <authorList>
            <person name="Goeker M."/>
        </authorList>
    </citation>
    <scope>NUCLEOTIDE SEQUENCE [LARGE SCALE GENOMIC DNA]</scope>
    <source>
        <strain evidence="1 2">DSM 23837</strain>
    </source>
</reference>
<gene>
    <name evidence="1" type="ORF">J2S08_004379</name>
</gene>
<proteinExistence type="predicted"/>